<dbReference type="Proteomes" id="UP000789920">
    <property type="component" value="Unassembled WGS sequence"/>
</dbReference>
<dbReference type="EMBL" id="CAJVQC010027131">
    <property type="protein sequence ID" value="CAG8735453.1"/>
    <property type="molecule type" value="Genomic_DNA"/>
</dbReference>
<reference evidence="1" key="1">
    <citation type="submission" date="2021-06" db="EMBL/GenBank/DDBJ databases">
        <authorList>
            <person name="Kallberg Y."/>
            <person name="Tangrot J."/>
            <person name="Rosling A."/>
        </authorList>
    </citation>
    <scope>NUCLEOTIDE SEQUENCE</scope>
    <source>
        <strain evidence="1">MA461A</strain>
    </source>
</reference>
<evidence type="ECO:0000313" key="2">
    <source>
        <dbReference type="Proteomes" id="UP000789920"/>
    </source>
</evidence>
<gene>
    <name evidence="1" type="ORF">RPERSI_LOCUS12607</name>
</gene>
<evidence type="ECO:0000313" key="1">
    <source>
        <dbReference type="EMBL" id="CAG8735453.1"/>
    </source>
</evidence>
<sequence length="334" mass="39700">MISVELNGMELTMDMQFSEIQSQENLTNQMRIAKRYGLCLRKNILDRLYHDRYQQYPQDLYHAIAKKKSIKLPKFWSKLPNSITYQKSFMMLDSFYLAMLMSYILSHFLRIQHIKEGMLIDLMNTIEYQRQEQVLYFCLNGGQDKHVPKLIYDMNCFLLKQILSSWYIAESPDLINDAEDKVNGDSKESFNDQNLNNNNNNLDLDLYKAYCEEFGILTALNTYKVSFFEHINYIVVKDDDEFLAKDNKANCRIKVRVGDVVELKEISDPDNISFVLVKVIIIHQANNGKVYAFFIFDWFDDLKKMHPILEYAQFRLQYANNFQWAHFHYLDVDY</sequence>
<accession>A0ACA9Q307</accession>
<organism evidence="1 2">
    <name type="scientific">Racocetra persica</name>
    <dbReference type="NCBI Taxonomy" id="160502"/>
    <lineage>
        <taxon>Eukaryota</taxon>
        <taxon>Fungi</taxon>
        <taxon>Fungi incertae sedis</taxon>
        <taxon>Mucoromycota</taxon>
        <taxon>Glomeromycotina</taxon>
        <taxon>Glomeromycetes</taxon>
        <taxon>Diversisporales</taxon>
        <taxon>Gigasporaceae</taxon>
        <taxon>Racocetra</taxon>
    </lineage>
</organism>
<comment type="caution">
    <text evidence="1">The sequence shown here is derived from an EMBL/GenBank/DDBJ whole genome shotgun (WGS) entry which is preliminary data.</text>
</comment>
<name>A0ACA9Q307_9GLOM</name>
<proteinExistence type="predicted"/>
<keyword evidence="2" id="KW-1185">Reference proteome</keyword>
<protein>
    <submittedName>
        <fullName evidence="1">25396_t:CDS:1</fullName>
    </submittedName>
</protein>